<keyword evidence="4" id="KW-1185">Reference proteome</keyword>
<reference evidence="3 4" key="2">
    <citation type="submission" date="2019-09" db="EMBL/GenBank/DDBJ databases">
        <authorList>
            <person name="Jin C."/>
        </authorList>
    </citation>
    <scope>NUCLEOTIDE SEQUENCE [LARGE SCALE GENOMIC DNA]</scope>
    <source>
        <strain evidence="3 4">AN110305</strain>
    </source>
</reference>
<protein>
    <submittedName>
        <fullName evidence="3">DUF4191 domain-containing protein</fullName>
    </submittedName>
</protein>
<keyword evidence="2" id="KW-1133">Transmembrane helix</keyword>
<organism evidence="3 4">
    <name type="scientific">Solihabitans fulvus</name>
    <dbReference type="NCBI Taxonomy" id="1892852"/>
    <lineage>
        <taxon>Bacteria</taxon>
        <taxon>Bacillati</taxon>
        <taxon>Actinomycetota</taxon>
        <taxon>Actinomycetes</taxon>
        <taxon>Pseudonocardiales</taxon>
        <taxon>Pseudonocardiaceae</taxon>
        <taxon>Solihabitans</taxon>
    </lineage>
</organism>
<feature type="transmembrane region" description="Helical" evidence="2">
    <location>
        <begin position="69"/>
        <end position="87"/>
    </location>
</feature>
<proteinExistence type="predicted"/>
<dbReference type="Pfam" id="PF13829">
    <property type="entry name" value="DUF4191"/>
    <property type="match status" value="1"/>
</dbReference>
<name>A0A5B2XG59_9PSEU</name>
<reference evidence="3 4" key="1">
    <citation type="submission" date="2019-09" db="EMBL/GenBank/DDBJ databases">
        <title>Goodfellowia gen. nov., a new genus of the Pseudonocardineae related to Actinoalloteichus, containing Goodfellowia coeruleoviolacea gen. nov., comb. nov. gen. nov., comb. nov.</title>
        <authorList>
            <person name="Labeda D."/>
        </authorList>
    </citation>
    <scope>NUCLEOTIDE SEQUENCE [LARGE SCALE GENOMIC DNA]</scope>
    <source>
        <strain evidence="3 4">AN110305</strain>
    </source>
</reference>
<keyword evidence="2" id="KW-0812">Transmembrane</keyword>
<feature type="transmembrane region" description="Helical" evidence="2">
    <location>
        <begin position="42"/>
        <end position="63"/>
    </location>
</feature>
<dbReference type="InterPro" id="IPR025445">
    <property type="entry name" value="DUF4191"/>
</dbReference>
<dbReference type="OrthoDB" id="8479889at2"/>
<feature type="region of interest" description="Disordered" evidence="1">
    <location>
        <begin position="219"/>
        <end position="242"/>
    </location>
</feature>
<dbReference type="Proteomes" id="UP000323454">
    <property type="component" value="Unassembled WGS sequence"/>
</dbReference>
<keyword evidence="2" id="KW-0472">Membrane</keyword>
<dbReference type="RefSeq" id="WP_149849475.1">
    <property type="nucleotide sequence ID" value="NZ_VUOB01000020.1"/>
</dbReference>
<accession>A0A5B2XG59</accession>
<gene>
    <name evidence="3" type="ORF">F0L68_11300</name>
</gene>
<dbReference type="EMBL" id="VUOB01000020">
    <property type="protein sequence ID" value="KAA2262818.1"/>
    <property type="molecule type" value="Genomic_DNA"/>
</dbReference>
<evidence type="ECO:0000256" key="1">
    <source>
        <dbReference type="SAM" id="MobiDB-lite"/>
    </source>
</evidence>
<comment type="caution">
    <text evidence="3">The sequence shown here is derived from an EMBL/GenBank/DDBJ whole genome shotgun (WGS) entry which is preliminary data.</text>
</comment>
<evidence type="ECO:0000313" key="4">
    <source>
        <dbReference type="Proteomes" id="UP000323454"/>
    </source>
</evidence>
<sequence>MAPKQDKAAAKEAARARRAASRAKRGQIFEAFKMQRREDKGLLPWMLGVFLGSAAVAFGVGLIFGLQWVLLPLGLAVGALLAVVVFGRRVQRNVYGKAEGQPGAAAWALENLRGKWKVTPAVAGTTQLDAVHRVIGRPGVVLVAEGAQHRVKALLAQEKKRVSRVVGETPIYDVIVGNDEGQIPLKGLQGYLMKLPRNISPAQVDTMEARLTALASRGAALPKGPMPQGAKMRNVQRTMRRR</sequence>
<evidence type="ECO:0000313" key="3">
    <source>
        <dbReference type="EMBL" id="KAA2262818.1"/>
    </source>
</evidence>
<evidence type="ECO:0000256" key="2">
    <source>
        <dbReference type="SAM" id="Phobius"/>
    </source>
</evidence>
<dbReference type="AlphaFoldDB" id="A0A5B2XG59"/>